<comment type="caution">
    <text evidence="2">The sequence shown here is derived from an EMBL/GenBank/DDBJ whole genome shotgun (WGS) entry which is preliminary data.</text>
</comment>
<proteinExistence type="predicted"/>
<evidence type="ECO:0000313" key="3">
    <source>
        <dbReference type="Proteomes" id="UP001204746"/>
    </source>
</evidence>
<keyword evidence="3" id="KW-1185">Reference proteome</keyword>
<evidence type="ECO:0000313" key="2">
    <source>
        <dbReference type="EMBL" id="MCQ8194758.1"/>
    </source>
</evidence>
<protein>
    <submittedName>
        <fullName evidence="2">Uncharacterized protein</fullName>
    </submittedName>
</protein>
<sequence>MARRLITLGRFHLPVRFHDADGTFRDMDLSGGAEPTPDSPYARTLPRPAM</sequence>
<dbReference type="EMBL" id="JANIAA010000053">
    <property type="protein sequence ID" value="MCQ8194758.1"/>
    <property type="molecule type" value="Genomic_DNA"/>
</dbReference>
<dbReference type="RefSeq" id="WP_256655516.1">
    <property type="nucleotide sequence ID" value="NZ_JANIAA010000053.1"/>
</dbReference>
<gene>
    <name evidence="2" type="ORF">NP777_42335</name>
</gene>
<organism evidence="2 3">
    <name type="scientific">Streptomyces rugosispiralis</name>
    <dbReference type="NCBI Taxonomy" id="2967341"/>
    <lineage>
        <taxon>Bacteria</taxon>
        <taxon>Bacillati</taxon>
        <taxon>Actinomycetota</taxon>
        <taxon>Actinomycetes</taxon>
        <taxon>Kitasatosporales</taxon>
        <taxon>Streptomycetaceae</taxon>
        <taxon>Streptomyces</taxon>
    </lineage>
</organism>
<name>A0ABT1VCT7_9ACTN</name>
<dbReference type="Proteomes" id="UP001204746">
    <property type="component" value="Unassembled WGS sequence"/>
</dbReference>
<feature type="region of interest" description="Disordered" evidence="1">
    <location>
        <begin position="27"/>
        <end position="50"/>
    </location>
</feature>
<evidence type="ECO:0000256" key="1">
    <source>
        <dbReference type="SAM" id="MobiDB-lite"/>
    </source>
</evidence>
<accession>A0ABT1VCT7</accession>
<reference evidence="2 3" key="1">
    <citation type="submission" date="2022-07" db="EMBL/GenBank/DDBJ databases">
        <authorList>
            <person name="Phongsopitanun W."/>
            <person name="Tanasupawat S."/>
        </authorList>
    </citation>
    <scope>NUCLEOTIDE SEQUENCE [LARGE SCALE GENOMIC DNA]</scope>
    <source>
        <strain evidence="2 3">RCU-064</strain>
    </source>
</reference>